<keyword evidence="3" id="KW-1185">Reference proteome</keyword>
<dbReference type="GO" id="GO:0016042">
    <property type="term" value="P:lipid catabolic process"/>
    <property type="evidence" value="ECO:0007669"/>
    <property type="project" value="InterPro"/>
</dbReference>
<reference evidence="2" key="1">
    <citation type="submission" date="2020-11" db="EMBL/GenBank/DDBJ databases">
        <title>Nocardia NEAU-351.nov., a novel actinomycete isolated from the cow dung.</title>
        <authorList>
            <person name="Zhang X."/>
        </authorList>
    </citation>
    <scope>NUCLEOTIDE SEQUENCE</scope>
    <source>
        <strain evidence="2">NEAU-351</strain>
    </source>
</reference>
<dbReference type="Proteomes" id="UP000655751">
    <property type="component" value="Unassembled WGS sequence"/>
</dbReference>
<dbReference type="PANTHER" id="PTHR32015:SF1">
    <property type="entry name" value="LIPASE"/>
    <property type="match status" value="1"/>
</dbReference>
<comment type="caution">
    <text evidence="2">The sequence shown here is derived from an EMBL/GenBank/DDBJ whole genome shotgun (WGS) entry which is preliminary data.</text>
</comment>
<feature type="signal peptide" evidence="1">
    <location>
        <begin position="1"/>
        <end position="28"/>
    </location>
</feature>
<evidence type="ECO:0000313" key="2">
    <source>
        <dbReference type="EMBL" id="MBH0776054.1"/>
    </source>
</evidence>
<accession>A0A931I713</accession>
<dbReference type="EMBL" id="JADMLG010000002">
    <property type="protein sequence ID" value="MBH0776054.1"/>
    <property type="molecule type" value="Genomic_DNA"/>
</dbReference>
<dbReference type="Pfam" id="PF01674">
    <property type="entry name" value="Lipase_2"/>
    <property type="match status" value="1"/>
</dbReference>
<dbReference type="InterPro" id="IPR002918">
    <property type="entry name" value="Lipase_EstA/Esterase_EstB"/>
</dbReference>
<feature type="chain" id="PRO_5037334801" evidence="1">
    <location>
        <begin position="29"/>
        <end position="311"/>
    </location>
</feature>
<organism evidence="2 3">
    <name type="scientific">Nocardia bovistercoris</name>
    <dbReference type="NCBI Taxonomy" id="2785916"/>
    <lineage>
        <taxon>Bacteria</taxon>
        <taxon>Bacillati</taxon>
        <taxon>Actinomycetota</taxon>
        <taxon>Actinomycetes</taxon>
        <taxon>Mycobacteriales</taxon>
        <taxon>Nocardiaceae</taxon>
        <taxon>Nocardia</taxon>
    </lineage>
</organism>
<gene>
    <name evidence="2" type="ORF">IT779_07115</name>
</gene>
<dbReference type="GO" id="GO:0016298">
    <property type="term" value="F:lipase activity"/>
    <property type="evidence" value="ECO:0007669"/>
    <property type="project" value="TreeGrafter"/>
</dbReference>
<dbReference type="PANTHER" id="PTHR32015">
    <property type="entry name" value="FASTING INDUCED LIPASE"/>
    <property type="match status" value="1"/>
</dbReference>
<keyword evidence="1" id="KW-0732">Signal</keyword>
<dbReference type="Gene3D" id="3.40.50.1820">
    <property type="entry name" value="alpha/beta hydrolase"/>
    <property type="match status" value="1"/>
</dbReference>
<protein>
    <submittedName>
        <fullName evidence="2">Alpha/beta fold hydrolase</fullName>
    </submittedName>
</protein>
<evidence type="ECO:0000313" key="3">
    <source>
        <dbReference type="Proteomes" id="UP000655751"/>
    </source>
</evidence>
<keyword evidence="2" id="KW-0378">Hydrolase</keyword>
<sequence length="311" mass="32148">MPRWSKRLVGLCAALALSVGLPTGVAVADPPAPPPSYSYFGGVAAQLTAPSTPPPGANDWSCRPSAAHPEPVVLLHGLSNDTITWNTLAPVLNAAGFCVFTATYGTGPLGPIGAITPVEESAAQIGAFIDRVLAATGAAKVDIVGHSMGGAVPFYYLNHLGGIPKIDDYVAMAAPLHGTTLSGLQSMFAGLVAGSDLEALLNSTCGPCQMSWGSPFLRTLNPDPAIAPAIRFTTVVSRYDEIATPYTTGMLEGPNVRNIVLQDLCSTDYTEHYELTADPVAVRAVLDTLDPARAGAPTCAVVLPFIGPIGR</sequence>
<dbReference type="InterPro" id="IPR029058">
    <property type="entry name" value="AB_hydrolase_fold"/>
</dbReference>
<name>A0A931I713_9NOCA</name>
<evidence type="ECO:0000256" key="1">
    <source>
        <dbReference type="SAM" id="SignalP"/>
    </source>
</evidence>
<dbReference type="AlphaFoldDB" id="A0A931I713"/>
<dbReference type="SUPFAM" id="SSF53474">
    <property type="entry name" value="alpha/beta-Hydrolases"/>
    <property type="match status" value="1"/>
</dbReference>
<proteinExistence type="predicted"/>